<proteinExistence type="inferred from homology"/>
<evidence type="ECO:0000256" key="2">
    <source>
        <dbReference type="ARBA" id="ARBA00011471"/>
    </source>
</evidence>
<keyword evidence="4 12" id="KW-0813">Transport</keyword>
<dbReference type="EMBL" id="BAABKD010000011">
    <property type="protein sequence ID" value="GAA5092839.1"/>
    <property type="molecule type" value="Genomic_DNA"/>
</dbReference>
<keyword evidence="5" id="KW-1003">Cell membrane</keyword>
<gene>
    <name evidence="15" type="ORF">GCM10023337_20750</name>
</gene>
<comment type="subunit">
    <text evidence="2">The accessory proteins ExbB and ExbD seem to form a complex with TonB.</text>
</comment>
<dbReference type="RefSeq" id="WP_345371615.1">
    <property type="nucleotide sequence ID" value="NZ_BAABKD010000011.1"/>
</dbReference>
<keyword evidence="6" id="KW-0997">Cell inner membrane</keyword>
<dbReference type="PANTHER" id="PTHR30625:SF14">
    <property type="entry name" value="BIOPOLYMER TRANSPORT PROTEIN EXBB"/>
    <property type="match status" value="1"/>
</dbReference>
<evidence type="ECO:0000256" key="9">
    <source>
        <dbReference type="ARBA" id="ARBA00022989"/>
    </source>
</evidence>
<feature type="transmembrane region" description="Helical" evidence="13">
    <location>
        <begin position="68"/>
        <end position="89"/>
    </location>
</feature>
<evidence type="ECO:0000256" key="7">
    <source>
        <dbReference type="ARBA" id="ARBA00022692"/>
    </source>
</evidence>
<feature type="transmembrane region" description="Helical" evidence="13">
    <location>
        <begin position="179"/>
        <end position="204"/>
    </location>
</feature>
<evidence type="ECO:0000256" key="10">
    <source>
        <dbReference type="ARBA" id="ARBA00023136"/>
    </source>
</evidence>
<comment type="similarity">
    <text evidence="12">Belongs to the exbB/tolQ family.</text>
</comment>
<protein>
    <recommendedName>
        <fullName evidence="3">Biopolymer transport protein ExbB</fullName>
    </recommendedName>
</protein>
<dbReference type="InterPro" id="IPR002898">
    <property type="entry name" value="MotA_ExbB_proton_chnl"/>
</dbReference>
<evidence type="ECO:0000256" key="12">
    <source>
        <dbReference type="RuleBase" id="RU004057"/>
    </source>
</evidence>
<sequence length="283" mass="30758">MMQELFDALLLGLAQINDATTDLQQPLQQATQQLTETSSAPMALSQAQAQEGGMLHFIAQSDWVGKSLFAVLVIMSIASWYLILVKGFISFRLKRRSKKFLREFWAASSLEQVKNEIATHGANEPFSHLASHAIHAQSHHAKYGALRLEEKGSTESFITRIMRKVIDEETARLENGLTLLASVGSTAPFVGLFGTVWGVYHALINIGLSSEVALNSIAGPVGEALIMTGLGLAVAIPAVLAYNAFVRTNRVYLAQLDAFAHDLFTFLTTGQQVSDGNGKPNTK</sequence>
<evidence type="ECO:0000256" key="6">
    <source>
        <dbReference type="ARBA" id="ARBA00022519"/>
    </source>
</evidence>
<dbReference type="PANTHER" id="PTHR30625">
    <property type="entry name" value="PROTEIN TOLQ"/>
    <property type="match status" value="1"/>
</dbReference>
<name>A0ABP9MCC3_9BURK</name>
<dbReference type="Proteomes" id="UP001500227">
    <property type="component" value="Unassembled WGS sequence"/>
</dbReference>
<accession>A0ABP9MCC3</accession>
<comment type="caution">
    <text evidence="15">The sequence shown here is derived from an EMBL/GenBank/DDBJ whole genome shotgun (WGS) entry which is preliminary data.</text>
</comment>
<evidence type="ECO:0000256" key="3">
    <source>
        <dbReference type="ARBA" id="ARBA00022093"/>
    </source>
</evidence>
<evidence type="ECO:0000256" key="13">
    <source>
        <dbReference type="SAM" id="Phobius"/>
    </source>
</evidence>
<evidence type="ECO:0000259" key="14">
    <source>
        <dbReference type="Pfam" id="PF01618"/>
    </source>
</evidence>
<organism evidence="15 16">
    <name type="scientific">Paenalcaligenes hermetiae</name>
    <dbReference type="NCBI Taxonomy" id="1157987"/>
    <lineage>
        <taxon>Bacteria</taxon>
        <taxon>Pseudomonadati</taxon>
        <taxon>Pseudomonadota</taxon>
        <taxon>Betaproteobacteria</taxon>
        <taxon>Burkholderiales</taxon>
        <taxon>Alcaligenaceae</taxon>
        <taxon>Paenalcaligenes</taxon>
    </lineage>
</organism>
<dbReference type="InterPro" id="IPR050790">
    <property type="entry name" value="ExbB/TolQ_transport"/>
</dbReference>
<evidence type="ECO:0000256" key="5">
    <source>
        <dbReference type="ARBA" id="ARBA00022475"/>
    </source>
</evidence>
<evidence type="ECO:0000256" key="1">
    <source>
        <dbReference type="ARBA" id="ARBA00004429"/>
    </source>
</evidence>
<evidence type="ECO:0000256" key="4">
    <source>
        <dbReference type="ARBA" id="ARBA00022448"/>
    </source>
</evidence>
<keyword evidence="16" id="KW-1185">Reference proteome</keyword>
<keyword evidence="9 13" id="KW-1133">Transmembrane helix</keyword>
<feature type="domain" description="MotA/TolQ/ExbB proton channel" evidence="14">
    <location>
        <begin position="145"/>
        <end position="256"/>
    </location>
</feature>
<evidence type="ECO:0000256" key="8">
    <source>
        <dbReference type="ARBA" id="ARBA00022927"/>
    </source>
</evidence>
<dbReference type="Pfam" id="PF01618">
    <property type="entry name" value="MotA_ExbB"/>
    <property type="match status" value="1"/>
</dbReference>
<evidence type="ECO:0000313" key="15">
    <source>
        <dbReference type="EMBL" id="GAA5092839.1"/>
    </source>
</evidence>
<feature type="transmembrane region" description="Helical" evidence="13">
    <location>
        <begin position="224"/>
        <end position="245"/>
    </location>
</feature>
<evidence type="ECO:0000313" key="16">
    <source>
        <dbReference type="Proteomes" id="UP001500227"/>
    </source>
</evidence>
<evidence type="ECO:0000256" key="11">
    <source>
        <dbReference type="ARBA" id="ARBA00024816"/>
    </source>
</evidence>
<keyword evidence="8 12" id="KW-0653">Protein transport</keyword>
<keyword evidence="7 13" id="KW-0812">Transmembrane</keyword>
<comment type="function">
    <text evidence="11">Involved in the TonB-dependent energy-dependent transport of various receptor-bound substrates. Protects ExbD from proteolytic degradation and functionally stabilizes TonB.</text>
</comment>
<keyword evidence="10 13" id="KW-0472">Membrane</keyword>
<reference evidence="16" key="1">
    <citation type="journal article" date="2019" name="Int. J. Syst. Evol. Microbiol.">
        <title>The Global Catalogue of Microorganisms (GCM) 10K type strain sequencing project: providing services to taxonomists for standard genome sequencing and annotation.</title>
        <authorList>
            <consortium name="The Broad Institute Genomics Platform"/>
            <consortium name="The Broad Institute Genome Sequencing Center for Infectious Disease"/>
            <person name="Wu L."/>
            <person name="Ma J."/>
        </authorList>
    </citation>
    <scope>NUCLEOTIDE SEQUENCE [LARGE SCALE GENOMIC DNA]</scope>
    <source>
        <strain evidence="16">JCM 18423</strain>
    </source>
</reference>
<comment type="subcellular location">
    <subcellularLocation>
        <location evidence="1">Cell inner membrane</location>
        <topology evidence="1">Multi-pass membrane protein</topology>
    </subcellularLocation>
    <subcellularLocation>
        <location evidence="12">Membrane</location>
        <topology evidence="12">Multi-pass membrane protein</topology>
    </subcellularLocation>
</comment>